<dbReference type="NCBIfam" id="TIGR03317">
    <property type="entry name" value="ygfZ_signature"/>
    <property type="match status" value="1"/>
</dbReference>
<dbReference type="AlphaFoldDB" id="A0A1Q5PYC4"/>
<name>A0A1Q5PYC4_9ACTO</name>
<accession>A0A1Q5PYC4</accession>
<keyword evidence="1" id="KW-0809">Transit peptide</keyword>
<dbReference type="InterPro" id="IPR045179">
    <property type="entry name" value="YgfZ/GcvT"/>
</dbReference>
<gene>
    <name evidence="3" type="ORF">BSZ40_00345</name>
</gene>
<dbReference type="SUPFAM" id="SSF103025">
    <property type="entry name" value="Folate-binding domain"/>
    <property type="match status" value="1"/>
</dbReference>
<dbReference type="InterPro" id="IPR017703">
    <property type="entry name" value="YgfZ/GCV_T_CS"/>
</dbReference>
<organism evidence="3 4">
    <name type="scientific">Buchananella hordeovulneris</name>
    <dbReference type="NCBI Taxonomy" id="52770"/>
    <lineage>
        <taxon>Bacteria</taxon>
        <taxon>Bacillati</taxon>
        <taxon>Actinomycetota</taxon>
        <taxon>Actinomycetes</taxon>
        <taxon>Actinomycetales</taxon>
        <taxon>Actinomycetaceae</taxon>
        <taxon>Buchananella</taxon>
    </lineage>
</organism>
<evidence type="ECO:0000256" key="1">
    <source>
        <dbReference type="ARBA" id="ARBA00022946"/>
    </source>
</evidence>
<dbReference type="FunCoup" id="A0A1Q5PYC4">
    <property type="interactions" value="13"/>
</dbReference>
<dbReference type="Proteomes" id="UP000185612">
    <property type="component" value="Unassembled WGS sequence"/>
</dbReference>
<evidence type="ECO:0000256" key="2">
    <source>
        <dbReference type="SAM" id="MobiDB-lite"/>
    </source>
</evidence>
<dbReference type="PANTHER" id="PTHR22602">
    <property type="entry name" value="TRANSFERASE CAF17, MITOCHONDRIAL-RELATED"/>
    <property type="match status" value="1"/>
</dbReference>
<reference evidence="4" key="1">
    <citation type="submission" date="2016-12" db="EMBL/GenBank/DDBJ databases">
        <authorList>
            <person name="Meng X."/>
        </authorList>
    </citation>
    <scope>NUCLEOTIDE SEQUENCE [LARGE SCALE GENOMIC DNA]</scope>
    <source>
        <strain evidence="4">DSM 20732</strain>
    </source>
</reference>
<dbReference type="STRING" id="52770.BSZ40_00345"/>
<dbReference type="EMBL" id="MQVS01000001">
    <property type="protein sequence ID" value="OKL52604.1"/>
    <property type="molecule type" value="Genomic_DNA"/>
</dbReference>
<evidence type="ECO:0000313" key="3">
    <source>
        <dbReference type="EMBL" id="OKL52604.1"/>
    </source>
</evidence>
<dbReference type="OrthoDB" id="9796287at2"/>
<dbReference type="InterPro" id="IPR027266">
    <property type="entry name" value="TrmE/GcvT-like"/>
</dbReference>
<protein>
    <submittedName>
        <fullName evidence="3">Uncharacterized protein</fullName>
    </submittedName>
</protein>
<feature type="region of interest" description="Disordered" evidence="2">
    <location>
        <begin position="366"/>
        <end position="385"/>
    </location>
</feature>
<evidence type="ECO:0000313" key="4">
    <source>
        <dbReference type="Proteomes" id="UP000185612"/>
    </source>
</evidence>
<dbReference type="RefSeq" id="WP_073822130.1">
    <property type="nucleotide sequence ID" value="NZ_MQVS01000001.1"/>
</dbReference>
<dbReference type="InParanoid" id="A0A1Q5PYC4"/>
<dbReference type="PANTHER" id="PTHR22602:SF0">
    <property type="entry name" value="TRANSFERASE CAF17, MITOCHONDRIAL-RELATED"/>
    <property type="match status" value="1"/>
</dbReference>
<dbReference type="PIRSF" id="PIRSF006487">
    <property type="entry name" value="GcvT"/>
    <property type="match status" value="1"/>
</dbReference>
<dbReference type="GO" id="GO:0016226">
    <property type="term" value="P:iron-sulfur cluster assembly"/>
    <property type="evidence" value="ECO:0007669"/>
    <property type="project" value="TreeGrafter"/>
</dbReference>
<proteinExistence type="predicted"/>
<sequence length="385" mass="40926">MTLPALHPDAVAPTDVTGPYLAAHYGQVASEYAALVAGRGLVIRSDLEIVAVSGPDRQSWLTTLASNVVREQQPGQSRELLILDPNGRIETAAGVIDDGATTFLILDAGNAEPTVAFLESMRFMLRVEVQRRTDLAAVGAALQVGGDREAAAGQLAHTLAFPGAVGTPWIDPWPGTCEGGATYYSGAHPGADYVVGLSLVPVANLPQLAAAWSQHGSLAGLLAWEALRIERWRPSWRREVDARSVPHELDWLRTAVHLQKGCYRGQESVARIVNLGRPPRRLAFLHLDGSLDVLPGPGSPLRGGPRDREVGHVTSSVLHPELGPIALALLKRGVEPTAELTCLADVPGRPTPVEVPATQTEIVNVEGKSSVSPAQRPGAELRGHH</sequence>
<keyword evidence="4" id="KW-1185">Reference proteome</keyword>
<comment type="caution">
    <text evidence="3">The sequence shown here is derived from an EMBL/GenBank/DDBJ whole genome shotgun (WGS) entry which is preliminary data.</text>
</comment>
<dbReference type="Gene3D" id="3.30.1360.120">
    <property type="entry name" value="Probable tRNA modification gtpase trme, domain 1"/>
    <property type="match status" value="1"/>
</dbReference>
<dbReference type="InterPro" id="IPR029043">
    <property type="entry name" value="GcvT/YgfZ_C"/>
</dbReference>
<dbReference type="SUPFAM" id="SSF101790">
    <property type="entry name" value="Aminomethyltransferase beta-barrel domain"/>
    <property type="match status" value="1"/>
</dbReference>